<comment type="similarity">
    <text evidence="2 11">Belongs to the zinc-containing alcohol dehydrogenase family.</text>
</comment>
<comment type="cofactor">
    <cofactor evidence="1 11">
        <name>Zn(2+)</name>
        <dbReference type="ChEBI" id="CHEBI:29105"/>
    </cofactor>
</comment>
<dbReference type="InterPro" id="IPR013154">
    <property type="entry name" value="ADH-like_N"/>
</dbReference>
<keyword evidence="6" id="KW-0560">Oxidoreductase</keyword>
<dbReference type="Pfam" id="PF08240">
    <property type="entry name" value="ADH_N"/>
    <property type="match status" value="1"/>
</dbReference>
<dbReference type="PANTHER" id="PTHR43161:SF9">
    <property type="entry name" value="SORBITOL DEHYDROGENASE"/>
    <property type="match status" value="1"/>
</dbReference>
<dbReference type="SMART" id="SM00829">
    <property type="entry name" value="PKS_ER"/>
    <property type="match status" value="1"/>
</dbReference>
<evidence type="ECO:0000256" key="5">
    <source>
        <dbReference type="ARBA" id="ARBA00022833"/>
    </source>
</evidence>
<dbReference type="InterPro" id="IPR011032">
    <property type="entry name" value="GroES-like_sf"/>
</dbReference>
<dbReference type="InterPro" id="IPR036291">
    <property type="entry name" value="NAD(P)-bd_dom_sf"/>
</dbReference>
<evidence type="ECO:0000256" key="11">
    <source>
        <dbReference type="RuleBase" id="RU361277"/>
    </source>
</evidence>
<keyword evidence="14" id="KW-1185">Reference proteome</keyword>
<evidence type="ECO:0000313" key="14">
    <source>
        <dbReference type="Proteomes" id="UP001610334"/>
    </source>
</evidence>
<dbReference type="Proteomes" id="UP001610334">
    <property type="component" value="Unassembled WGS sequence"/>
</dbReference>
<keyword evidence="3" id="KW-0119">Carbohydrate metabolism</keyword>
<evidence type="ECO:0000256" key="9">
    <source>
        <dbReference type="ARBA" id="ARBA00026119"/>
    </source>
</evidence>
<evidence type="ECO:0000256" key="8">
    <source>
        <dbReference type="ARBA" id="ARBA00025713"/>
    </source>
</evidence>
<evidence type="ECO:0000256" key="6">
    <source>
        <dbReference type="ARBA" id="ARBA00023002"/>
    </source>
</evidence>
<comment type="pathway">
    <text evidence="8">Carbohydrate degradation; L-arabinose degradation via L-arabinitol; D-xylulose 5-phosphate from L-arabinose (fungal route): step 4/5.</text>
</comment>
<dbReference type="EC" id="1.1.1.9" evidence="9"/>
<dbReference type="InterPro" id="IPR013149">
    <property type="entry name" value="ADH-like_C"/>
</dbReference>
<evidence type="ECO:0000259" key="12">
    <source>
        <dbReference type="SMART" id="SM00829"/>
    </source>
</evidence>
<comment type="function">
    <text evidence="7">Xylitol dehydrogenase which catalyzes the conversion of xylitol to D-xylulose. Xylose is a major component of hemicelluloses such as xylan. Most fungi utilize D-xylose via three enzymatic reactions, xylose reductase (XR), xylitol dehydrogenase (XDH), and xylulokinase, to form xylulose 5-phosphate, which enters pentose phosphate pathway.</text>
</comment>
<gene>
    <name evidence="13" type="ORF">BJX63DRAFT_399968</name>
</gene>
<protein>
    <recommendedName>
        <fullName evidence="9">D-xylulose reductase</fullName>
        <ecNumber evidence="9">1.1.1.9</ecNumber>
    </recommendedName>
    <alternativeName>
        <fullName evidence="10">Xylitol dehydrogenase A</fullName>
    </alternativeName>
</protein>
<evidence type="ECO:0000256" key="3">
    <source>
        <dbReference type="ARBA" id="ARBA00022629"/>
    </source>
</evidence>
<dbReference type="InterPro" id="IPR002328">
    <property type="entry name" value="ADH_Zn_CS"/>
</dbReference>
<sequence>MSRSNRAVVWVAARTLEIQERPIDLPGPNDVVVQVMATGICGSDAHNWESSSVSRQLVLGHESAGIIIEVGADVHDRHVGQRVAIEPGFACLKCEFCLRGNQNTCANLKYCGLDPTDGTLKQYFTCGAHMAVPIPDGINWEEAGAIQPLAIAVQLGRRAELTANKTLAIFGCGPLGLLVIAVAKAYGVRKIIVFDVEQSRLDFAVKYGADIGILSPKNDGSVEPLAFAQAFTNQVSQRHGLEHGVDISVEASGAEACAQMAITILKAGGTCIQAGLGKQLTAIPLFLVTVKDLNIKGTVRFTPGCYADAIDLVSRGKVDLKSLITAVYPLTRANDAFAAQHARKDIKIIIMNQE</sequence>
<comment type="caution">
    <text evidence="13">The sequence shown here is derived from an EMBL/GenBank/DDBJ whole genome shotgun (WGS) entry which is preliminary data.</text>
</comment>
<reference evidence="13 14" key="1">
    <citation type="submission" date="2024-07" db="EMBL/GenBank/DDBJ databases">
        <title>Section-level genome sequencing and comparative genomics of Aspergillus sections Usti and Cavernicolus.</title>
        <authorList>
            <consortium name="Lawrence Berkeley National Laboratory"/>
            <person name="Nybo J.L."/>
            <person name="Vesth T.C."/>
            <person name="Theobald S."/>
            <person name="Frisvad J.C."/>
            <person name="Larsen T.O."/>
            <person name="Kjaerboelling I."/>
            <person name="Rothschild-Mancinelli K."/>
            <person name="Lyhne E.K."/>
            <person name="Kogle M.E."/>
            <person name="Barry K."/>
            <person name="Clum A."/>
            <person name="Na H."/>
            <person name="Ledsgaard L."/>
            <person name="Lin J."/>
            <person name="Lipzen A."/>
            <person name="Kuo A."/>
            <person name="Riley R."/>
            <person name="Mondo S."/>
            <person name="Labutti K."/>
            <person name="Haridas S."/>
            <person name="Pangalinan J."/>
            <person name="Salamov A.A."/>
            <person name="Simmons B.A."/>
            <person name="Magnuson J.K."/>
            <person name="Chen J."/>
            <person name="Drula E."/>
            <person name="Henrissat B."/>
            <person name="Wiebenga A."/>
            <person name="Lubbers R.J."/>
            <person name="Gomes A.C."/>
            <person name="Makela M.R."/>
            <person name="Stajich J."/>
            <person name="Grigoriev I.V."/>
            <person name="Mortensen U.H."/>
            <person name="De Vries R.P."/>
            <person name="Baker S.E."/>
            <person name="Andersen M.R."/>
        </authorList>
    </citation>
    <scope>NUCLEOTIDE SEQUENCE [LARGE SCALE GENOMIC DNA]</scope>
    <source>
        <strain evidence="13 14">CBS 588.65</strain>
    </source>
</reference>
<evidence type="ECO:0000256" key="10">
    <source>
        <dbReference type="ARBA" id="ARBA00030139"/>
    </source>
</evidence>
<evidence type="ECO:0000256" key="1">
    <source>
        <dbReference type="ARBA" id="ARBA00001947"/>
    </source>
</evidence>
<keyword evidence="4 11" id="KW-0479">Metal-binding</keyword>
<evidence type="ECO:0000256" key="2">
    <source>
        <dbReference type="ARBA" id="ARBA00008072"/>
    </source>
</evidence>
<dbReference type="Pfam" id="PF00107">
    <property type="entry name" value="ADH_zinc_N"/>
    <property type="match status" value="1"/>
</dbReference>
<accession>A0ABR4H8I0</accession>
<proteinExistence type="inferred from homology"/>
<keyword evidence="3" id="KW-0859">Xylose metabolism</keyword>
<keyword evidence="5 11" id="KW-0862">Zinc</keyword>
<organism evidence="13 14">
    <name type="scientific">Aspergillus granulosus</name>
    <dbReference type="NCBI Taxonomy" id="176169"/>
    <lineage>
        <taxon>Eukaryota</taxon>
        <taxon>Fungi</taxon>
        <taxon>Dikarya</taxon>
        <taxon>Ascomycota</taxon>
        <taxon>Pezizomycotina</taxon>
        <taxon>Eurotiomycetes</taxon>
        <taxon>Eurotiomycetidae</taxon>
        <taxon>Eurotiales</taxon>
        <taxon>Aspergillaceae</taxon>
        <taxon>Aspergillus</taxon>
        <taxon>Aspergillus subgen. Nidulantes</taxon>
    </lineage>
</organism>
<name>A0ABR4H8I0_9EURO</name>
<dbReference type="PANTHER" id="PTHR43161">
    <property type="entry name" value="SORBITOL DEHYDROGENASE"/>
    <property type="match status" value="1"/>
</dbReference>
<feature type="domain" description="Enoyl reductase (ER)" evidence="12">
    <location>
        <begin position="12"/>
        <end position="350"/>
    </location>
</feature>
<dbReference type="EMBL" id="JBFXLT010000062">
    <property type="protein sequence ID" value="KAL2811093.1"/>
    <property type="molecule type" value="Genomic_DNA"/>
</dbReference>
<dbReference type="SUPFAM" id="SSF51735">
    <property type="entry name" value="NAD(P)-binding Rossmann-fold domains"/>
    <property type="match status" value="1"/>
</dbReference>
<dbReference type="Gene3D" id="3.40.50.720">
    <property type="entry name" value="NAD(P)-binding Rossmann-like Domain"/>
    <property type="match status" value="1"/>
</dbReference>
<dbReference type="InterPro" id="IPR020843">
    <property type="entry name" value="ER"/>
</dbReference>
<dbReference type="PROSITE" id="PS00059">
    <property type="entry name" value="ADH_ZINC"/>
    <property type="match status" value="1"/>
</dbReference>
<evidence type="ECO:0000256" key="7">
    <source>
        <dbReference type="ARBA" id="ARBA00024843"/>
    </source>
</evidence>
<evidence type="ECO:0000256" key="4">
    <source>
        <dbReference type="ARBA" id="ARBA00022723"/>
    </source>
</evidence>
<evidence type="ECO:0000313" key="13">
    <source>
        <dbReference type="EMBL" id="KAL2811093.1"/>
    </source>
</evidence>
<dbReference type="Gene3D" id="3.90.180.10">
    <property type="entry name" value="Medium-chain alcohol dehydrogenases, catalytic domain"/>
    <property type="match status" value="1"/>
</dbReference>
<dbReference type="SUPFAM" id="SSF50129">
    <property type="entry name" value="GroES-like"/>
    <property type="match status" value="1"/>
</dbReference>